<dbReference type="InterPro" id="IPR024989">
    <property type="entry name" value="MFS_assoc_dom"/>
</dbReference>
<evidence type="ECO:0000256" key="8">
    <source>
        <dbReference type="SAM" id="Phobius"/>
    </source>
</evidence>
<feature type="domain" description="Major facilitator superfamily associated" evidence="9">
    <location>
        <begin position="22"/>
        <end position="364"/>
    </location>
</feature>
<dbReference type="Proteomes" id="UP001299608">
    <property type="component" value="Unassembled WGS sequence"/>
</dbReference>
<dbReference type="GO" id="GO:0005886">
    <property type="term" value="C:plasma membrane"/>
    <property type="evidence" value="ECO:0007669"/>
    <property type="project" value="UniProtKB-SubCell"/>
</dbReference>
<evidence type="ECO:0000259" key="9">
    <source>
        <dbReference type="Pfam" id="PF12832"/>
    </source>
</evidence>
<evidence type="ECO:0000313" key="10">
    <source>
        <dbReference type="EMBL" id="MCG4748113.1"/>
    </source>
</evidence>
<evidence type="ECO:0000256" key="2">
    <source>
        <dbReference type="ARBA" id="ARBA00022448"/>
    </source>
</evidence>
<proteinExistence type="predicted"/>
<keyword evidence="6 8" id="KW-1133">Transmembrane helix</keyword>
<accession>A0AAW5BXQ6</accession>
<name>A0AAW5BXQ6_9FIRM</name>
<evidence type="ECO:0000313" key="11">
    <source>
        <dbReference type="EMBL" id="NSJ48265.1"/>
    </source>
</evidence>
<feature type="transmembrane region" description="Helical" evidence="8">
    <location>
        <begin position="336"/>
        <end position="360"/>
    </location>
</feature>
<dbReference type="PANTHER" id="PTHR23522">
    <property type="entry name" value="BLL5896 PROTEIN"/>
    <property type="match status" value="1"/>
</dbReference>
<protein>
    <submittedName>
        <fullName evidence="10">MFS transporter</fullName>
    </submittedName>
</protein>
<dbReference type="InterPro" id="IPR036259">
    <property type="entry name" value="MFS_trans_sf"/>
</dbReference>
<evidence type="ECO:0000313" key="12">
    <source>
        <dbReference type="Proteomes" id="UP000669239"/>
    </source>
</evidence>
<evidence type="ECO:0000256" key="4">
    <source>
        <dbReference type="ARBA" id="ARBA00022519"/>
    </source>
</evidence>
<organism evidence="10 13">
    <name type="scientific">Enterocloster aldenensis</name>
    <dbReference type="NCBI Taxonomy" id="358742"/>
    <lineage>
        <taxon>Bacteria</taxon>
        <taxon>Bacillati</taxon>
        <taxon>Bacillota</taxon>
        <taxon>Clostridia</taxon>
        <taxon>Lachnospirales</taxon>
        <taxon>Lachnospiraceae</taxon>
        <taxon>Enterocloster</taxon>
    </lineage>
</organism>
<dbReference type="Pfam" id="PF12832">
    <property type="entry name" value="MFS_1_like"/>
    <property type="match status" value="1"/>
</dbReference>
<feature type="transmembrane region" description="Helical" evidence="8">
    <location>
        <begin position="79"/>
        <end position="97"/>
    </location>
</feature>
<evidence type="ECO:0000256" key="3">
    <source>
        <dbReference type="ARBA" id="ARBA00022475"/>
    </source>
</evidence>
<feature type="transmembrane region" description="Helical" evidence="8">
    <location>
        <begin position="12"/>
        <end position="36"/>
    </location>
</feature>
<evidence type="ECO:0000256" key="1">
    <source>
        <dbReference type="ARBA" id="ARBA00004429"/>
    </source>
</evidence>
<dbReference type="SUPFAM" id="SSF103473">
    <property type="entry name" value="MFS general substrate transporter"/>
    <property type="match status" value="2"/>
</dbReference>
<keyword evidence="4" id="KW-0997">Cell inner membrane</keyword>
<dbReference type="AlphaFoldDB" id="A0AAW5BXQ6"/>
<reference evidence="11 12" key="1">
    <citation type="journal article" date="2020" name="Cell Host Microbe">
        <title>Functional and Genomic Variation between Human-Derived Isolates of Lachnospiraceae Reveals Inter- and Intra-Species Diversity.</title>
        <authorList>
            <person name="Sorbara M.T."/>
            <person name="Littmann E.R."/>
            <person name="Fontana E."/>
            <person name="Moody T.U."/>
            <person name="Kohout C.E."/>
            <person name="Gjonbalaj M."/>
            <person name="Eaton V."/>
            <person name="Seok R."/>
            <person name="Leiner I.M."/>
            <person name="Pamer E.G."/>
        </authorList>
    </citation>
    <scope>NUCLEOTIDE SEQUENCE [LARGE SCALE GENOMIC DNA]</scope>
    <source>
        <strain evidence="11 12">MSK.1.17</strain>
    </source>
</reference>
<dbReference type="PANTHER" id="PTHR23522:SF10">
    <property type="entry name" value="3-PHENYLPROPIONIC ACID TRANSPORTER-RELATED"/>
    <property type="match status" value="1"/>
</dbReference>
<reference evidence="11" key="2">
    <citation type="submission" date="2020-02" db="EMBL/GenBank/DDBJ databases">
        <authorList>
            <person name="Littmann E."/>
            <person name="Sorbara M."/>
        </authorList>
    </citation>
    <scope>NUCLEOTIDE SEQUENCE</scope>
    <source>
        <strain evidence="11">MSK.1.17</strain>
    </source>
</reference>
<dbReference type="Proteomes" id="UP000669239">
    <property type="component" value="Unassembled WGS sequence"/>
</dbReference>
<feature type="transmembrane region" description="Helical" evidence="8">
    <location>
        <begin position="302"/>
        <end position="324"/>
    </location>
</feature>
<keyword evidence="5 8" id="KW-0812">Transmembrane</keyword>
<evidence type="ECO:0000256" key="5">
    <source>
        <dbReference type="ARBA" id="ARBA00022692"/>
    </source>
</evidence>
<feature type="transmembrane region" description="Helical" evidence="8">
    <location>
        <begin position="48"/>
        <end position="67"/>
    </location>
</feature>
<feature type="transmembrane region" description="Helical" evidence="8">
    <location>
        <begin position="103"/>
        <end position="122"/>
    </location>
</feature>
<comment type="caution">
    <text evidence="10">The sequence shown here is derived from an EMBL/GenBank/DDBJ whole genome shotgun (WGS) entry which is preliminary data.</text>
</comment>
<feature type="transmembrane region" description="Helical" evidence="8">
    <location>
        <begin position="143"/>
        <end position="160"/>
    </location>
</feature>
<dbReference type="EMBL" id="JAAITT010000006">
    <property type="protein sequence ID" value="NSJ48265.1"/>
    <property type="molecule type" value="Genomic_DNA"/>
</dbReference>
<keyword evidence="3" id="KW-1003">Cell membrane</keyword>
<keyword evidence="2" id="KW-0813">Transport</keyword>
<gene>
    <name evidence="11" type="ORF">G5B36_06070</name>
    <name evidence="10" type="ORF">L0N08_22085</name>
</gene>
<evidence type="ECO:0000256" key="7">
    <source>
        <dbReference type="ARBA" id="ARBA00023136"/>
    </source>
</evidence>
<keyword evidence="7 8" id="KW-0472">Membrane</keyword>
<dbReference type="RefSeq" id="WP_165641653.1">
    <property type="nucleotide sequence ID" value="NZ_JAAITT010000006.1"/>
</dbReference>
<dbReference type="EMBL" id="JAKNGE010000032">
    <property type="protein sequence ID" value="MCG4748113.1"/>
    <property type="molecule type" value="Genomic_DNA"/>
</dbReference>
<dbReference type="Gene3D" id="1.20.1250.20">
    <property type="entry name" value="MFS general substrate transporter like domains"/>
    <property type="match status" value="2"/>
</dbReference>
<feature type="transmembrane region" description="Helical" evidence="8">
    <location>
        <begin position="213"/>
        <end position="238"/>
    </location>
</feature>
<keyword evidence="12" id="KW-1185">Reference proteome</keyword>
<evidence type="ECO:0000313" key="13">
    <source>
        <dbReference type="Proteomes" id="UP001299608"/>
    </source>
</evidence>
<comment type="subcellular location">
    <subcellularLocation>
        <location evidence="1">Cell inner membrane</location>
        <topology evidence="1">Multi-pass membrane protein</topology>
    </subcellularLocation>
</comment>
<evidence type="ECO:0000256" key="6">
    <source>
        <dbReference type="ARBA" id="ARBA00022989"/>
    </source>
</evidence>
<reference evidence="10" key="3">
    <citation type="submission" date="2022-01" db="EMBL/GenBank/DDBJ databases">
        <title>Collection of gut derived symbiotic bacterial strains cultured from healthy donors.</title>
        <authorList>
            <person name="Lin H."/>
            <person name="Kohout C."/>
            <person name="Waligurski E."/>
            <person name="Pamer E.G."/>
        </authorList>
    </citation>
    <scope>NUCLEOTIDE SEQUENCE</scope>
    <source>
        <strain evidence="10">DFI.6.55</strain>
    </source>
</reference>
<feature type="transmembrane region" description="Helical" evidence="8">
    <location>
        <begin position="278"/>
        <end position="296"/>
    </location>
</feature>
<feature type="transmembrane region" description="Helical" evidence="8">
    <location>
        <begin position="366"/>
        <end position="386"/>
    </location>
</feature>
<sequence>MNHKLQHQNLTLQFTLIQCCHWGSCAAILGFCSVYLLDYGFTNTQIGIIAAGAYIVSSLVSGVLAFYADSSARVSLKKIISVLNVIQVILSISLIIFKEYTHLIGFLFAACTVGIMVLNPLLNSLGMACMNQGKTLDFGVTRGIGSVTYGLVSYALGNFISKKGSFIVPVMMVVISIGYTVFVHIFPFEKETMEAEKKTVCCMGGFIKRYKRFFIVLTGCILLYVSHVCLNNFVFQIIRSKGGTSAEQGFAMSISACLEIPAMFLFSRMKRMVRTDIWFRVSGLFFLLKTLGTLYVSSVIGFYFVQIFQIGGYALLTVSSVYYINELMEEKDVIKGQTFFVMTYSIGSVLGSIMGGYLIDRHGVDMMLKTGTLFAAAGMVIVMLAAERSHDKPCPDTWAAKQEDKK</sequence>
<feature type="transmembrane region" description="Helical" evidence="8">
    <location>
        <begin position="166"/>
        <end position="188"/>
    </location>
</feature>
<feature type="transmembrane region" description="Helical" evidence="8">
    <location>
        <begin position="250"/>
        <end position="266"/>
    </location>
</feature>